<dbReference type="RefSeq" id="WP_014027325.1">
    <property type="nucleotide sequence ID" value="NC_015931.1"/>
</dbReference>
<dbReference type="OrthoDB" id="121419at2157"/>
<evidence type="ECO:0000313" key="9">
    <source>
        <dbReference type="Proteomes" id="UP000001037"/>
    </source>
</evidence>
<keyword evidence="5" id="KW-0238">DNA-binding</keyword>
<dbReference type="PANTHER" id="PTHR10150">
    <property type="entry name" value="DNA REPAIR ENDONUCLEASE XPF"/>
    <property type="match status" value="1"/>
</dbReference>
<dbReference type="CDD" id="cd20075">
    <property type="entry name" value="XPF_nuclease_XPF_arch"/>
    <property type="match status" value="1"/>
</dbReference>
<dbReference type="SUPFAM" id="SSF47781">
    <property type="entry name" value="RuvA domain 2-like"/>
    <property type="match status" value="1"/>
</dbReference>
<evidence type="ECO:0000256" key="4">
    <source>
        <dbReference type="ARBA" id="ARBA00022801"/>
    </source>
</evidence>
<evidence type="ECO:0000259" key="7">
    <source>
        <dbReference type="SMART" id="SM00891"/>
    </source>
</evidence>
<dbReference type="InterPro" id="IPR010994">
    <property type="entry name" value="RuvA_2-like"/>
</dbReference>
<name>G0ECS8_PYRF1</name>
<dbReference type="GO" id="GO:1901255">
    <property type="term" value="P:nucleotide-excision repair involved in interstrand cross-link repair"/>
    <property type="evidence" value="ECO:0007669"/>
    <property type="project" value="TreeGrafter"/>
</dbReference>
<accession>G0ECS8</accession>
<keyword evidence="4" id="KW-0378">Hydrolase</keyword>
<keyword evidence="2" id="KW-0255">Endonuclease</keyword>
<dbReference type="Proteomes" id="UP000001037">
    <property type="component" value="Chromosome"/>
</dbReference>
<dbReference type="SUPFAM" id="SSF52980">
    <property type="entry name" value="Restriction endonuclease-like"/>
    <property type="match status" value="1"/>
</dbReference>
<keyword evidence="1" id="KW-0540">Nuclease</keyword>
<dbReference type="eggNOG" id="arCOG04206">
    <property type="taxonomic scope" value="Archaea"/>
</dbReference>
<gene>
    <name evidence="8" type="ordered locus">Pyrfu_1794</name>
</gene>
<keyword evidence="6" id="KW-0234">DNA repair</keyword>
<dbReference type="GeneID" id="11138130"/>
<reference evidence="8 9" key="1">
    <citation type="journal article" date="2011" name="Stand. Genomic Sci.">
        <title>Complete genome sequence of the hyperthermophilic chemolithoautotroph Pyrolobus fumarii type strain (1A).</title>
        <authorList>
            <person name="Anderson I."/>
            <person name="Goker M."/>
            <person name="Nolan M."/>
            <person name="Lucas S."/>
            <person name="Hammon N."/>
            <person name="Deshpande S."/>
            <person name="Cheng J.F."/>
            <person name="Tapia R."/>
            <person name="Han C."/>
            <person name="Goodwin L."/>
            <person name="Pitluck S."/>
            <person name="Huntemann M."/>
            <person name="Liolios K."/>
            <person name="Ivanova N."/>
            <person name="Pagani I."/>
            <person name="Mavromatis K."/>
            <person name="Ovchinikova G."/>
            <person name="Pati A."/>
            <person name="Chen A."/>
            <person name="Palaniappan K."/>
            <person name="Land M."/>
            <person name="Hauser L."/>
            <person name="Brambilla E.M."/>
            <person name="Huber H."/>
            <person name="Yasawong M."/>
            <person name="Rohde M."/>
            <person name="Spring S."/>
            <person name="Abt B."/>
            <person name="Sikorski J."/>
            <person name="Wirth R."/>
            <person name="Detter J.C."/>
            <person name="Woyke T."/>
            <person name="Bristow J."/>
            <person name="Eisen J.A."/>
            <person name="Markowitz V."/>
            <person name="Hugenholtz P."/>
            <person name="Kyrpides N.C."/>
            <person name="Klenk H.P."/>
            <person name="Lapidus A."/>
        </authorList>
    </citation>
    <scope>NUCLEOTIDE SEQUENCE [LARGE SCALE GENOMIC DNA]</scope>
    <source>
        <strain evidence="9">DSM 11204 / 1A</strain>
    </source>
</reference>
<dbReference type="GO" id="GO:0003684">
    <property type="term" value="F:damaged DNA binding"/>
    <property type="evidence" value="ECO:0007669"/>
    <property type="project" value="TreeGrafter"/>
</dbReference>
<feature type="domain" description="ERCC4" evidence="7">
    <location>
        <begin position="5"/>
        <end position="85"/>
    </location>
</feature>
<keyword evidence="3" id="KW-0227">DNA damage</keyword>
<dbReference type="InterPro" id="IPR006166">
    <property type="entry name" value="ERCC4_domain"/>
</dbReference>
<evidence type="ECO:0000256" key="5">
    <source>
        <dbReference type="ARBA" id="ARBA00023125"/>
    </source>
</evidence>
<evidence type="ECO:0000256" key="6">
    <source>
        <dbReference type="ARBA" id="ARBA00023204"/>
    </source>
</evidence>
<dbReference type="KEGG" id="pfm:Pyrfu_1794"/>
<protein>
    <submittedName>
        <fullName evidence="8">ERCC4 domain protein</fullName>
    </submittedName>
</protein>
<dbReference type="Gene3D" id="1.10.150.20">
    <property type="entry name" value="5' to 3' exonuclease, C-terminal subdomain"/>
    <property type="match status" value="1"/>
</dbReference>
<dbReference type="SMART" id="SM00891">
    <property type="entry name" value="ERCC4"/>
    <property type="match status" value="1"/>
</dbReference>
<proteinExistence type="predicted"/>
<evidence type="ECO:0000313" key="8">
    <source>
        <dbReference type="EMBL" id="AEM39648.1"/>
    </source>
</evidence>
<dbReference type="Pfam" id="PF02732">
    <property type="entry name" value="ERCC4"/>
    <property type="match status" value="1"/>
</dbReference>
<dbReference type="EMBL" id="CP002838">
    <property type="protein sequence ID" value="AEM39648.1"/>
    <property type="molecule type" value="Genomic_DNA"/>
</dbReference>
<dbReference type="HOGENOM" id="CLU_101253_0_0_2"/>
<organism evidence="8 9">
    <name type="scientific">Pyrolobus fumarii (strain DSM 11204 / 1A)</name>
    <dbReference type="NCBI Taxonomy" id="694429"/>
    <lineage>
        <taxon>Archaea</taxon>
        <taxon>Thermoproteota</taxon>
        <taxon>Thermoprotei</taxon>
        <taxon>Desulfurococcales</taxon>
        <taxon>Pyrodictiaceae</taxon>
        <taxon>Pyrolobus</taxon>
    </lineage>
</organism>
<dbReference type="Gene3D" id="3.40.50.10130">
    <property type="match status" value="1"/>
</dbReference>
<dbReference type="GO" id="GO:0000014">
    <property type="term" value="F:single-stranded DNA endodeoxyribonuclease activity"/>
    <property type="evidence" value="ECO:0007669"/>
    <property type="project" value="TreeGrafter"/>
</dbReference>
<dbReference type="InterPro" id="IPR011335">
    <property type="entry name" value="Restrct_endonuc-II-like"/>
</dbReference>
<dbReference type="GO" id="GO:0000724">
    <property type="term" value="P:double-strand break repair via homologous recombination"/>
    <property type="evidence" value="ECO:0007669"/>
    <property type="project" value="TreeGrafter"/>
</dbReference>
<evidence type="ECO:0000256" key="1">
    <source>
        <dbReference type="ARBA" id="ARBA00022722"/>
    </source>
</evidence>
<keyword evidence="9" id="KW-1185">Reference proteome</keyword>
<dbReference type="STRING" id="694429.Pyrfu_1794"/>
<evidence type="ECO:0000256" key="2">
    <source>
        <dbReference type="ARBA" id="ARBA00022759"/>
    </source>
</evidence>
<dbReference type="PANTHER" id="PTHR10150:SF0">
    <property type="entry name" value="DNA REPAIR ENDONUCLEASE XPF"/>
    <property type="match status" value="1"/>
</dbReference>
<dbReference type="GO" id="GO:0003697">
    <property type="term" value="F:single-stranded DNA binding"/>
    <property type="evidence" value="ECO:0007669"/>
    <property type="project" value="TreeGrafter"/>
</dbReference>
<dbReference type="AlphaFoldDB" id="G0ECS8"/>
<dbReference type="InParanoid" id="G0ECS8"/>
<sequence>MPSIRVYVDEREKGSGVPEALAEMGVAVIYQRLDVGDYLVSDEIVFERKTVDDLVRSVFDGRLFDQARRLAETYPKPVIIVEGRFDKLWEKTGKAIQVRQALLAVALDYGVRIIYTRDPGDTARVIYYVARREQVERKKTVVIHRKPRLSTLREKQLYVLQSLPGVGPRLAEKLLEYFGSVEDVCKASVVELSRILGEARAREVYRVIHAKLGKRNDGKLF</sequence>
<evidence type="ECO:0000256" key="3">
    <source>
        <dbReference type="ARBA" id="ARBA00022763"/>
    </source>
</evidence>
<dbReference type="Pfam" id="PF14520">
    <property type="entry name" value="HHH_5"/>
    <property type="match status" value="1"/>
</dbReference>